<protein>
    <submittedName>
        <fullName evidence="2">Uncharacterized protein</fullName>
    </submittedName>
</protein>
<reference evidence="3" key="1">
    <citation type="submission" date="2005-09" db="EMBL/GenBank/DDBJ databases">
        <title>Annotation of the Aspergillus terreus NIH2624 genome.</title>
        <authorList>
            <person name="Birren B.W."/>
            <person name="Lander E.S."/>
            <person name="Galagan J.E."/>
            <person name="Nusbaum C."/>
            <person name="Devon K."/>
            <person name="Henn M."/>
            <person name="Ma L.-J."/>
            <person name="Jaffe D.B."/>
            <person name="Butler J."/>
            <person name="Alvarez P."/>
            <person name="Gnerre S."/>
            <person name="Grabherr M."/>
            <person name="Kleber M."/>
            <person name="Mauceli E.W."/>
            <person name="Brockman W."/>
            <person name="Rounsley S."/>
            <person name="Young S.K."/>
            <person name="LaButti K."/>
            <person name="Pushparaj V."/>
            <person name="DeCaprio D."/>
            <person name="Crawford M."/>
            <person name="Koehrsen M."/>
            <person name="Engels R."/>
            <person name="Montgomery P."/>
            <person name="Pearson M."/>
            <person name="Howarth C."/>
            <person name="Larson L."/>
            <person name="Luoma S."/>
            <person name="White J."/>
            <person name="Alvarado L."/>
            <person name="Kodira C.D."/>
            <person name="Zeng Q."/>
            <person name="Oleary S."/>
            <person name="Yandava C."/>
            <person name="Denning D.W."/>
            <person name="Nierman W.C."/>
            <person name="Milne T."/>
            <person name="Madden K."/>
        </authorList>
    </citation>
    <scope>NUCLEOTIDE SEQUENCE [LARGE SCALE GENOMIC DNA]</scope>
    <source>
        <strain evidence="3">NIH 2624 / FGSC A1156</strain>
    </source>
</reference>
<proteinExistence type="predicted"/>
<dbReference type="AlphaFoldDB" id="Q0CY65"/>
<dbReference type="RefSeq" id="XP_001208734.1">
    <property type="nucleotide sequence ID" value="XM_001208734.1"/>
</dbReference>
<dbReference type="GeneID" id="4316142"/>
<evidence type="ECO:0000256" key="1">
    <source>
        <dbReference type="SAM" id="MobiDB-lite"/>
    </source>
</evidence>
<gene>
    <name evidence="2" type="ORF">ATEG_01369</name>
</gene>
<dbReference type="HOGENOM" id="CLU_1740122_0_0_1"/>
<dbReference type="EMBL" id="CH476595">
    <property type="protein sequence ID" value="EAU38126.1"/>
    <property type="molecule type" value="Genomic_DNA"/>
</dbReference>
<evidence type="ECO:0000313" key="3">
    <source>
        <dbReference type="Proteomes" id="UP000007963"/>
    </source>
</evidence>
<dbReference type="Proteomes" id="UP000007963">
    <property type="component" value="Unassembled WGS sequence"/>
</dbReference>
<organism evidence="2 3">
    <name type="scientific">Aspergillus terreus (strain NIH 2624 / FGSC A1156)</name>
    <dbReference type="NCBI Taxonomy" id="341663"/>
    <lineage>
        <taxon>Eukaryota</taxon>
        <taxon>Fungi</taxon>
        <taxon>Dikarya</taxon>
        <taxon>Ascomycota</taxon>
        <taxon>Pezizomycotina</taxon>
        <taxon>Eurotiomycetes</taxon>
        <taxon>Eurotiomycetidae</taxon>
        <taxon>Eurotiales</taxon>
        <taxon>Aspergillaceae</taxon>
        <taxon>Aspergillus</taxon>
        <taxon>Aspergillus subgen. Circumdati</taxon>
    </lineage>
</organism>
<dbReference type="VEuPathDB" id="FungiDB:ATEG_01369"/>
<sequence length="150" mass="14437">MARVGCCGAAAAGDLLAGDDVGQRGGEELGEGAGQDADGELVEHGQDEVFGGAAGGAEAGAQAAGAEELVGEEEEEGVGDGFGGVLGEAGVEAGEAVGGVDLAGGVEDAVVGFWVVFGGGLLVGRGVGFLSVCLLLGLQSRDDQAQWVCS</sequence>
<feature type="region of interest" description="Disordered" evidence="1">
    <location>
        <begin position="17"/>
        <end position="41"/>
    </location>
</feature>
<accession>Q0CY65</accession>
<evidence type="ECO:0000313" key="2">
    <source>
        <dbReference type="EMBL" id="EAU38126.1"/>
    </source>
</evidence>
<name>Q0CY65_ASPTN</name>